<evidence type="ECO:0000313" key="6">
    <source>
        <dbReference type="EMBL" id="CAB4567834.1"/>
    </source>
</evidence>
<gene>
    <name evidence="10" type="ORF">GM51_16425</name>
    <name evidence="5" type="ORF">UFOPK1495_01138</name>
    <name evidence="6" type="ORF">UFOPK1603_00985</name>
    <name evidence="7" type="ORF">UFOPK1711_00541</name>
    <name evidence="8" type="ORF">UFOPK2143_00379</name>
    <name evidence="9" type="ORF">UFOPK2350_00296</name>
</gene>
<comment type="similarity">
    <text evidence="1">Belongs to the BlaI transcriptional regulatory family.</text>
</comment>
<reference evidence="10" key="1">
    <citation type="submission" date="2014-06" db="EMBL/GenBank/DDBJ databases">
        <title>Key roles for freshwater Actinobacteria revealed by deep metagenomic sequencing.</title>
        <authorList>
            <person name="Ghai R."/>
            <person name="Mizuno C.M."/>
            <person name="Picazo A."/>
            <person name="Camacho A."/>
            <person name="Rodriguez-Valera F."/>
        </authorList>
    </citation>
    <scope>NUCLEOTIDE SEQUENCE</scope>
</reference>
<dbReference type="Gene3D" id="1.10.10.10">
    <property type="entry name" value="Winged helix-like DNA-binding domain superfamily/Winged helix DNA-binding domain"/>
    <property type="match status" value="1"/>
</dbReference>
<dbReference type="EMBL" id="CAEZTG010000083">
    <property type="protein sequence ID" value="CAB4567834.1"/>
    <property type="molecule type" value="Genomic_DNA"/>
</dbReference>
<dbReference type="InterPro" id="IPR036388">
    <property type="entry name" value="WH-like_DNA-bd_sf"/>
</dbReference>
<dbReference type="EMBL" id="CAEZSU010000117">
    <property type="protein sequence ID" value="CAB4555077.1"/>
    <property type="molecule type" value="Genomic_DNA"/>
</dbReference>
<evidence type="ECO:0000256" key="1">
    <source>
        <dbReference type="ARBA" id="ARBA00011046"/>
    </source>
</evidence>
<organism evidence="10">
    <name type="scientific">freshwater metagenome</name>
    <dbReference type="NCBI Taxonomy" id="449393"/>
    <lineage>
        <taxon>unclassified sequences</taxon>
        <taxon>metagenomes</taxon>
        <taxon>ecological metagenomes</taxon>
    </lineage>
</organism>
<keyword evidence="2" id="KW-0805">Transcription regulation</keyword>
<dbReference type="EMBL" id="CAEZXE010000015">
    <property type="protein sequence ID" value="CAB4670118.1"/>
    <property type="molecule type" value="Genomic_DNA"/>
</dbReference>
<dbReference type="EMBL" id="JNSL01000136">
    <property type="protein sequence ID" value="KGA14769.1"/>
    <property type="molecule type" value="Genomic_DNA"/>
</dbReference>
<sequence length="118" mass="13327">MVSRRPLGSLESEVLEVLWKSDDPLTPSEVLHRLDTDLAYTTVMTVLGRLWGKGLANRSKTGRAFAYSAVMSEADLSADRMRKVLDASSDRVATMSHFLDGLDSVQQRELRRMLEERE</sequence>
<dbReference type="EMBL" id="CAEZTR010000022">
    <property type="protein sequence ID" value="CAB4571561.1"/>
    <property type="molecule type" value="Genomic_DNA"/>
</dbReference>
<keyword evidence="3" id="KW-0238">DNA-binding</keyword>
<protein>
    <submittedName>
        <fullName evidence="5">Unannotated protein</fullName>
    </submittedName>
</protein>
<evidence type="ECO:0000313" key="10">
    <source>
        <dbReference type="EMBL" id="KGA14769.1"/>
    </source>
</evidence>
<evidence type="ECO:0000256" key="2">
    <source>
        <dbReference type="ARBA" id="ARBA00023015"/>
    </source>
</evidence>
<evidence type="ECO:0000256" key="4">
    <source>
        <dbReference type="ARBA" id="ARBA00023163"/>
    </source>
</evidence>
<dbReference type="GO" id="GO:0045892">
    <property type="term" value="P:negative regulation of DNA-templated transcription"/>
    <property type="evidence" value="ECO:0007669"/>
    <property type="project" value="InterPro"/>
</dbReference>
<evidence type="ECO:0000313" key="9">
    <source>
        <dbReference type="EMBL" id="CAB4670118.1"/>
    </source>
</evidence>
<name>A0A094PYD2_9ZZZZ</name>
<proteinExistence type="inferred from homology"/>
<evidence type="ECO:0000313" key="7">
    <source>
        <dbReference type="EMBL" id="CAB4571561.1"/>
    </source>
</evidence>
<dbReference type="GO" id="GO:0003677">
    <property type="term" value="F:DNA binding"/>
    <property type="evidence" value="ECO:0007669"/>
    <property type="project" value="UniProtKB-KW"/>
</dbReference>
<evidence type="ECO:0000313" key="8">
    <source>
        <dbReference type="EMBL" id="CAB4638116.1"/>
    </source>
</evidence>
<dbReference type="EMBL" id="CAEZVV010000012">
    <property type="protein sequence ID" value="CAB4638116.1"/>
    <property type="molecule type" value="Genomic_DNA"/>
</dbReference>
<dbReference type="AlphaFoldDB" id="A0A094PYD2"/>
<dbReference type="Pfam" id="PF03965">
    <property type="entry name" value="Penicillinase_R"/>
    <property type="match status" value="1"/>
</dbReference>
<evidence type="ECO:0000256" key="3">
    <source>
        <dbReference type="ARBA" id="ARBA00023125"/>
    </source>
</evidence>
<accession>A0A094PYD2</accession>
<keyword evidence="4" id="KW-0804">Transcription</keyword>
<evidence type="ECO:0000313" key="5">
    <source>
        <dbReference type="EMBL" id="CAB4555077.1"/>
    </source>
</evidence>
<dbReference type="SUPFAM" id="SSF46785">
    <property type="entry name" value="Winged helix' DNA-binding domain"/>
    <property type="match status" value="1"/>
</dbReference>
<dbReference type="InterPro" id="IPR036390">
    <property type="entry name" value="WH_DNA-bd_sf"/>
</dbReference>
<dbReference type="InterPro" id="IPR005650">
    <property type="entry name" value="BlaI_family"/>
</dbReference>
<reference evidence="5" key="2">
    <citation type="submission" date="2020-05" db="EMBL/GenBank/DDBJ databases">
        <authorList>
            <person name="Chiriac C."/>
            <person name="Salcher M."/>
            <person name="Ghai R."/>
            <person name="Kavagutti S V."/>
        </authorList>
    </citation>
    <scope>NUCLEOTIDE SEQUENCE</scope>
</reference>